<dbReference type="GO" id="GO:0009982">
    <property type="term" value="F:pseudouridine synthase activity"/>
    <property type="evidence" value="ECO:0007669"/>
    <property type="project" value="InterPro"/>
</dbReference>
<feature type="domain" description="Pseudouridine synthase RsuA/RluA-like" evidence="2">
    <location>
        <begin position="98"/>
        <end position="269"/>
    </location>
</feature>
<dbReference type="PANTHER" id="PTHR21600">
    <property type="entry name" value="MITOCHONDRIAL RNA PSEUDOURIDINE SYNTHASE"/>
    <property type="match status" value="1"/>
</dbReference>
<proteinExistence type="inferred from homology"/>
<name>A0A267EZN5_9PLAT</name>
<dbReference type="OrthoDB" id="418349at2759"/>
<dbReference type="STRING" id="282301.A0A267EZN5"/>
<dbReference type="EMBL" id="NIVC01003742">
    <property type="protein sequence ID" value="PAA50002.1"/>
    <property type="molecule type" value="Genomic_DNA"/>
</dbReference>
<dbReference type="InterPro" id="IPR050188">
    <property type="entry name" value="RluA_PseudoU_synthase"/>
</dbReference>
<comment type="similarity">
    <text evidence="1">Belongs to the pseudouridine synthase RluA family.</text>
</comment>
<evidence type="ECO:0000259" key="2">
    <source>
        <dbReference type="Pfam" id="PF00849"/>
    </source>
</evidence>
<dbReference type="PANTHER" id="PTHR21600:SF87">
    <property type="entry name" value="RNA PSEUDOURIDYLATE SYNTHASE DOMAIN-CONTAINING PROTEIN 1"/>
    <property type="match status" value="1"/>
</dbReference>
<sequence length="357" mass="40936">YYCQAAMLNQVGIATVAKAKHLLILVASAGLKLAKFGGNASRPALLMQFNPANKFACLLARLHLRFVWHCQMLWRYAIGRRDQYLMPDQLSVVYESDNFIVINKEFDLSVNTASRWFNPLALNTQVFLAKHHRADPTAYHWYRFCHQIDHATSGLILLAYSQDAAMRASKAFLNRRVLKQYLAIVWGHFDTRDHVTVDRPIGWDRLDIAGSGDLRKHMVTETHYRCLDPKPAFSQVVPLERGLYNGLPATKVLLLLKHGRTHQLRVHTSCIGHPIVGDVKYSRREADFRCHRMMLHAYRLQARLPRLSETIDCLAEDPFVPESDANWQPESVQNDYAVFKDCARILESGEQLTVDKL</sequence>
<dbReference type="InterPro" id="IPR006145">
    <property type="entry name" value="PsdUridine_synth_RsuA/RluA"/>
</dbReference>
<evidence type="ECO:0000313" key="3">
    <source>
        <dbReference type="EMBL" id="PAA50002.1"/>
    </source>
</evidence>
<keyword evidence="5" id="KW-1185">Reference proteome</keyword>
<gene>
    <name evidence="4" type="ORF">BOX15_Mlig013437g2</name>
    <name evidence="3" type="ORF">BOX15_Mlig013437g3</name>
</gene>
<dbReference type="SUPFAM" id="SSF55120">
    <property type="entry name" value="Pseudouridine synthase"/>
    <property type="match status" value="1"/>
</dbReference>
<comment type="caution">
    <text evidence="4">The sequence shown here is derived from an EMBL/GenBank/DDBJ whole genome shotgun (WGS) entry which is preliminary data.</text>
</comment>
<dbReference type="AlphaFoldDB" id="A0A267EZN5"/>
<accession>A0A267EZN5</accession>
<dbReference type="EMBL" id="NIVC01001519">
    <property type="protein sequence ID" value="PAA66948.1"/>
    <property type="molecule type" value="Genomic_DNA"/>
</dbReference>
<dbReference type="CDD" id="cd02869">
    <property type="entry name" value="PseudoU_synth_RluA_like"/>
    <property type="match status" value="1"/>
</dbReference>
<dbReference type="Gene3D" id="3.30.2350.10">
    <property type="entry name" value="Pseudouridine synthase"/>
    <property type="match status" value="1"/>
</dbReference>
<dbReference type="Proteomes" id="UP000215902">
    <property type="component" value="Unassembled WGS sequence"/>
</dbReference>
<protein>
    <recommendedName>
        <fullName evidence="2">Pseudouridine synthase RsuA/RluA-like domain-containing protein</fullName>
    </recommendedName>
</protein>
<dbReference type="Pfam" id="PF00849">
    <property type="entry name" value="PseudoU_synth_2"/>
    <property type="match status" value="1"/>
</dbReference>
<evidence type="ECO:0000256" key="1">
    <source>
        <dbReference type="ARBA" id="ARBA00010876"/>
    </source>
</evidence>
<dbReference type="GO" id="GO:0003723">
    <property type="term" value="F:RNA binding"/>
    <property type="evidence" value="ECO:0007669"/>
    <property type="project" value="InterPro"/>
</dbReference>
<evidence type="ECO:0000313" key="5">
    <source>
        <dbReference type="Proteomes" id="UP000215902"/>
    </source>
</evidence>
<organism evidence="4 5">
    <name type="scientific">Macrostomum lignano</name>
    <dbReference type="NCBI Taxonomy" id="282301"/>
    <lineage>
        <taxon>Eukaryota</taxon>
        <taxon>Metazoa</taxon>
        <taxon>Spiralia</taxon>
        <taxon>Lophotrochozoa</taxon>
        <taxon>Platyhelminthes</taxon>
        <taxon>Rhabditophora</taxon>
        <taxon>Macrostomorpha</taxon>
        <taxon>Macrostomida</taxon>
        <taxon>Macrostomidae</taxon>
        <taxon>Macrostomum</taxon>
    </lineage>
</organism>
<reference evidence="4 5" key="1">
    <citation type="submission" date="2017-06" db="EMBL/GenBank/DDBJ databases">
        <title>A platform for efficient transgenesis in Macrostomum lignano, a flatworm model organism for stem cell research.</title>
        <authorList>
            <person name="Berezikov E."/>
        </authorList>
    </citation>
    <scope>NUCLEOTIDE SEQUENCE [LARGE SCALE GENOMIC DNA]</scope>
    <source>
        <strain evidence="4">DV1</strain>
        <tissue evidence="4">Whole organism</tissue>
    </source>
</reference>
<feature type="non-terminal residue" evidence="4">
    <location>
        <position position="1"/>
    </location>
</feature>
<evidence type="ECO:0000313" key="4">
    <source>
        <dbReference type="EMBL" id="PAA66948.1"/>
    </source>
</evidence>
<dbReference type="InterPro" id="IPR020103">
    <property type="entry name" value="PsdUridine_synth_cat_dom_sf"/>
</dbReference>
<dbReference type="GO" id="GO:0000455">
    <property type="term" value="P:enzyme-directed rRNA pseudouridine synthesis"/>
    <property type="evidence" value="ECO:0007669"/>
    <property type="project" value="TreeGrafter"/>
</dbReference>